<name>A0ACC3SGW0_9PEZI</name>
<proteinExistence type="predicted"/>
<protein>
    <submittedName>
        <fullName evidence="1">Uncharacterized protein</fullName>
    </submittedName>
</protein>
<reference evidence="1" key="1">
    <citation type="submission" date="2024-02" db="EMBL/GenBank/DDBJ databases">
        <title>Metagenome Assembled Genome of Zalaria obscura JY119.</title>
        <authorList>
            <person name="Vighnesh L."/>
            <person name="Jagadeeshwari U."/>
            <person name="Venkata Ramana C."/>
            <person name="Sasikala C."/>
        </authorList>
    </citation>
    <scope>NUCLEOTIDE SEQUENCE</scope>
    <source>
        <strain evidence="1">JY119</strain>
    </source>
</reference>
<gene>
    <name evidence="1" type="ORF">M8818_002642</name>
</gene>
<dbReference type="EMBL" id="JAMKPW020000011">
    <property type="protein sequence ID" value="KAK8213343.1"/>
    <property type="molecule type" value="Genomic_DNA"/>
</dbReference>
<sequence>MRIACLQFSPKLGRVEENIQKADQFLEPVKSSKIDLLVLPEMAFSGYNFPSLEAITPYLEPTNSGISTHWARSTAQRLNCHVTVGYPEKTTTSPSKNYNTLVTVSPEGDIVATYRKSFLYYTDETWASEGDAGFFHGPLGPLGPTCMGICMDINPRRFSAPWTAYEFATHCVNFATPLVVLSMAWLTRLLPQELQQSAEEPDLETLAYWIERFFPLVGAKLPDGVVVVLANRCGTEPGSVAGVSRGVGERGEEVVSYAGSSCVLKIEEGRVQVYNILGKCEEALLVIDTKDVSPANHRVTPAQSRFSQLTRRQHPKFALHPTM</sequence>
<organism evidence="1 2">
    <name type="scientific">Zalaria obscura</name>
    <dbReference type="NCBI Taxonomy" id="2024903"/>
    <lineage>
        <taxon>Eukaryota</taxon>
        <taxon>Fungi</taxon>
        <taxon>Dikarya</taxon>
        <taxon>Ascomycota</taxon>
        <taxon>Pezizomycotina</taxon>
        <taxon>Dothideomycetes</taxon>
        <taxon>Dothideomycetidae</taxon>
        <taxon>Dothideales</taxon>
        <taxon>Zalariaceae</taxon>
        <taxon>Zalaria</taxon>
    </lineage>
</organism>
<dbReference type="Proteomes" id="UP001320706">
    <property type="component" value="Unassembled WGS sequence"/>
</dbReference>
<evidence type="ECO:0000313" key="1">
    <source>
        <dbReference type="EMBL" id="KAK8213343.1"/>
    </source>
</evidence>
<keyword evidence="2" id="KW-1185">Reference proteome</keyword>
<accession>A0ACC3SGW0</accession>
<evidence type="ECO:0000313" key="2">
    <source>
        <dbReference type="Proteomes" id="UP001320706"/>
    </source>
</evidence>
<comment type="caution">
    <text evidence="1">The sequence shown here is derived from an EMBL/GenBank/DDBJ whole genome shotgun (WGS) entry which is preliminary data.</text>
</comment>